<keyword evidence="2" id="KW-0378">Hydrolase</keyword>
<evidence type="ECO:0000256" key="3">
    <source>
        <dbReference type="SAM" id="Phobius"/>
    </source>
</evidence>
<accession>A0ABS7WQ54</accession>
<dbReference type="EMBL" id="JACGBB010000003">
    <property type="protein sequence ID" value="MBZ7986890.1"/>
    <property type="molecule type" value="Genomic_DNA"/>
</dbReference>
<proteinExistence type="predicted"/>
<feature type="transmembrane region" description="Helical" evidence="3">
    <location>
        <begin position="37"/>
        <end position="55"/>
    </location>
</feature>
<feature type="transmembrane region" description="Helical" evidence="3">
    <location>
        <begin position="123"/>
        <end position="141"/>
    </location>
</feature>
<dbReference type="SUPFAM" id="SSF56300">
    <property type="entry name" value="Metallo-dependent phosphatases"/>
    <property type="match status" value="1"/>
</dbReference>
<evidence type="ECO:0000256" key="1">
    <source>
        <dbReference type="ARBA" id="ARBA00022723"/>
    </source>
</evidence>
<sequence length="380" mass="44445">MIEIILVFSSYLIILFCVQNIFLKVIFNDIFYKYKNIFLLICSLLFALFIKNIDYKIANYIFIYFTICCVLFLIFLLFLLIFTKRIYTQYLANIIEAWEFICFMPLYFSLIFIMMFFTKISDFVDIFIIFLSFAIFYKSTINAINKPTIKHINIKNSKIKNELNIALVSDIHLKANLNKDFFEKIIKQLNDLNADAIVIAGDLIDTNIKKIDYLHLLNKLKAKYSTFYVLGNHEYYHNVSLIYKSLKQYNINILNNKSIHFDDFTISGINDLIGEKFKKFKPDLSKLSYDENKFNILISHQPKIAKKYDLSNFDLILAGHTHAGQIFPFNFFVKLEQGYLHGLYKIKNSLMYVSSGAGFWGASARLLAPSEIVLIKISKD</sequence>
<dbReference type="Proteomes" id="UP000786183">
    <property type="component" value="Unassembled WGS sequence"/>
</dbReference>
<feature type="transmembrane region" description="Helical" evidence="3">
    <location>
        <begin position="6"/>
        <end position="25"/>
    </location>
</feature>
<evidence type="ECO:0000313" key="5">
    <source>
        <dbReference type="EMBL" id="MBZ7986890.1"/>
    </source>
</evidence>
<keyword evidence="3" id="KW-0812">Transmembrane</keyword>
<organism evidence="5 6">
    <name type="scientific">Campylobacter canadensis</name>
    <dbReference type="NCBI Taxonomy" id="449520"/>
    <lineage>
        <taxon>Bacteria</taxon>
        <taxon>Pseudomonadati</taxon>
        <taxon>Campylobacterota</taxon>
        <taxon>Epsilonproteobacteria</taxon>
        <taxon>Campylobacterales</taxon>
        <taxon>Campylobacteraceae</taxon>
        <taxon>Campylobacter</taxon>
    </lineage>
</organism>
<dbReference type="InterPro" id="IPR004843">
    <property type="entry name" value="Calcineurin-like_PHP"/>
</dbReference>
<keyword evidence="3" id="KW-1133">Transmembrane helix</keyword>
<dbReference type="InterPro" id="IPR051158">
    <property type="entry name" value="Metallophosphoesterase_sf"/>
</dbReference>
<gene>
    <name evidence="5" type="ORF">AVCANL283_01990</name>
</gene>
<evidence type="ECO:0000259" key="4">
    <source>
        <dbReference type="Pfam" id="PF00149"/>
    </source>
</evidence>
<evidence type="ECO:0000256" key="2">
    <source>
        <dbReference type="ARBA" id="ARBA00022801"/>
    </source>
</evidence>
<dbReference type="InterPro" id="IPR029052">
    <property type="entry name" value="Metallo-depent_PP-like"/>
</dbReference>
<evidence type="ECO:0000313" key="6">
    <source>
        <dbReference type="Proteomes" id="UP000786183"/>
    </source>
</evidence>
<dbReference type="PANTHER" id="PTHR31302">
    <property type="entry name" value="TRANSMEMBRANE PROTEIN WITH METALLOPHOSPHOESTERASE DOMAIN-RELATED"/>
    <property type="match status" value="1"/>
</dbReference>
<keyword evidence="6" id="KW-1185">Reference proteome</keyword>
<keyword evidence="1" id="KW-0479">Metal-binding</keyword>
<feature type="transmembrane region" description="Helical" evidence="3">
    <location>
        <begin position="61"/>
        <end position="82"/>
    </location>
</feature>
<dbReference type="Pfam" id="PF00149">
    <property type="entry name" value="Metallophos"/>
    <property type="match status" value="1"/>
</dbReference>
<feature type="domain" description="Calcineurin-like phosphoesterase" evidence="4">
    <location>
        <begin position="164"/>
        <end position="323"/>
    </location>
</feature>
<dbReference type="PANTHER" id="PTHR31302:SF31">
    <property type="entry name" value="PHOSPHODIESTERASE YAEI"/>
    <property type="match status" value="1"/>
</dbReference>
<protein>
    <submittedName>
        <fullName evidence="5">Metallophosphoesterase</fullName>
    </submittedName>
</protein>
<feature type="transmembrane region" description="Helical" evidence="3">
    <location>
        <begin position="94"/>
        <end position="117"/>
    </location>
</feature>
<comment type="caution">
    <text evidence="5">The sequence shown here is derived from an EMBL/GenBank/DDBJ whole genome shotgun (WGS) entry which is preliminary data.</text>
</comment>
<name>A0ABS7WQ54_9BACT</name>
<keyword evidence="3" id="KW-0472">Membrane</keyword>
<dbReference type="RefSeq" id="WP_224325167.1">
    <property type="nucleotide sequence ID" value="NZ_JACGBB010000003.1"/>
</dbReference>
<reference evidence="5 6" key="1">
    <citation type="submission" date="2020-07" db="EMBL/GenBank/DDBJ databases">
        <title>Transfer of Campylobacter canadensis to the novel genus Avispirillum gen. nov., that also includes two novel species recovered from migratory waterfowl: Avispirillum anseris sp. nov. and Avispirillum brantae sp. nov.</title>
        <authorList>
            <person name="Miller W.G."/>
            <person name="Chapman M.H."/>
            <person name="Yee E."/>
            <person name="Inglis G.D."/>
        </authorList>
    </citation>
    <scope>NUCLEOTIDE SEQUENCE [LARGE SCALE GENOMIC DNA]</scope>
    <source>
        <strain evidence="5 6">L283</strain>
    </source>
</reference>
<dbReference type="Gene3D" id="3.60.21.10">
    <property type="match status" value="1"/>
</dbReference>
<dbReference type="CDD" id="cd07385">
    <property type="entry name" value="MPP_YkuE_C"/>
    <property type="match status" value="1"/>
</dbReference>